<evidence type="ECO:0000313" key="1">
    <source>
        <dbReference type="EMBL" id="KAJ7093833.1"/>
    </source>
</evidence>
<gene>
    <name evidence="1" type="ORF">B0H15DRAFT_830901</name>
</gene>
<reference evidence="1" key="1">
    <citation type="submission" date="2023-03" db="EMBL/GenBank/DDBJ databases">
        <title>Massive genome expansion in bonnet fungi (Mycena s.s.) driven by repeated elements and novel gene families across ecological guilds.</title>
        <authorList>
            <consortium name="Lawrence Berkeley National Laboratory"/>
            <person name="Harder C.B."/>
            <person name="Miyauchi S."/>
            <person name="Viragh M."/>
            <person name="Kuo A."/>
            <person name="Thoen E."/>
            <person name="Andreopoulos B."/>
            <person name="Lu D."/>
            <person name="Skrede I."/>
            <person name="Drula E."/>
            <person name="Henrissat B."/>
            <person name="Morin E."/>
            <person name="Kohler A."/>
            <person name="Barry K."/>
            <person name="LaButti K."/>
            <person name="Morin E."/>
            <person name="Salamov A."/>
            <person name="Lipzen A."/>
            <person name="Mereny Z."/>
            <person name="Hegedus B."/>
            <person name="Baldrian P."/>
            <person name="Stursova M."/>
            <person name="Weitz H."/>
            <person name="Taylor A."/>
            <person name="Grigoriev I.V."/>
            <person name="Nagy L.G."/>
            <person name="Martin F."/>
            <person name="Kauserud H."/>
        </authorList>
    </citation>
    <scope>NUCLEOTIDE SEQUENCE</scope>
    <source>
        <strain evidence="1">CBHHK173m</strain>
    </source>
</reference>
<organism evidence="1 2">
    <name type="scientific">Mycena belliarum</name>
    <dbReference type="NCBI Taxonomy" id="1033014"/>
    <lineage>
        <taxon>Eukaryota</taxon>
        <taxon>Fungi</taxon>
        <taxon>Dikarya</taxon>
        <taxon>Basidiomycota</taxon>
        <taxon>Agaricomycotina</taxon>
        <taxon>Agaricomycetes</taxon>
        <taxon>Agaricomycetidae</taxon>
        <taxon>Agaricales</taxon>
        <taxon>Marasmiineae</taxon>
        <taxon>Mycenaceae</taxon>
        <taxon>Mycena</taxon>
    </lineage>
</organism>
<name>A0AAD6UD98_9AGAR</name>
<dbReference type="AlphaFoldDB" id="A0AAD6UD98"/>
<protein>
    <submittedName>
        <fullName evidence="1">Uncharacterized protein</fullName>
    </submittedName>
</protein>
<sequence>MLCPGACQSVNLGPRLLLSLSHKLVTSASGLGAIHPAPHCSTPDDYHLEQRTMSWVNRASSACTSWPSTRISLILLGVRAPELQRTTQYTGPAEAFDVGENSKAANKVRSRPNFLGPRDLFPRDLFALVNSALWIHGRRAVDGRLLRQCGRPPWALWVLCLPPSSQRVHVHVHTHRFLNFDVARRRPVAVWVIDERTRGAAGGPPGLTLREVAWKNSA</sequence>
<comment type="caution">
    <text evidence="1">The sequence shown here is derived from an EMBL/GenBank/DDBJ whole genome shotgun (WGS) entry which is preliminary data.</text>
</comment>
<dbReference type="EMBL" id="JARJCN010000015">
    <property type="protein sequence ID" value="KAJ7093833.1"/>
    <property type="molecule type" value="Genomic_DNA"/>
</dbReference>
<accession>A0AAD6UD98</accession>
<evidence type="ECO:0000313" key="2">
    <source>
        <dbReference type="Proteomes" id="UP001222325"/>
    </source>
</evidence>
<keyword evidence="2" id="KW-1185">Reference proteome</keyword>
<dbReference type="Proteomes" id="UP001222325">
    <property type="component" value="Unassembled WGS sequence"/>
</dbReference>
<proteinExistence type="predicted"/>